<feature type="region of interest" description="Disordered" evidence="1">
    <location>
        <begin position="200"/>
        <end position="222"/>
    </location>
</feature>
<evidence type="ECO:0000313" key="3">
    <source>
        <dbReference type="EMBL" id="KAG7561270.1"/>
    </source>
</evidence>
<dbReference type="SMART" id="SM00743">
    <property type="entry name" value="Agenet"/>
    <property type="match status" value="1"/>
</dbReference>
<gene>
    <name evidence="3" type="ORF">ISN45_Aa05g027050</name>
</gene>
<comment type="caution">
    <text evidence="3">The sequence shown here is derived from an EMBL/GenBank/DDBJ whole genome shotgun (WGS) entry which is preliminary data.</text>
</comment>
<organism evidence="3 4">
    <name type="scientific">Arabidopsis thaliana x Arabidopsis arenosa</name>
    <dbReference type="NCBI Taxonomy" id="1240361"/>
    <lineage>
        <taxon>Eukaryota</taxon>
        <taxon>Viridiplantae</taxon>
        <taxon>Streptophyta</taxon>
        <taxon>Embryophyta</taxon>
        <taxon>Tracheophyta</taxon>
        <taxon>Spermatophyta</taxon>
        <taxon>Magnoliopsida</taxon>
        <taxon>eudicotyledons</taxon>
        <taxon>Gunneridae</taxon>
        <taxon>Pentapetalae</taxon>
        <taxon>rosids</taxon>
        <taxon>malvids</taxon>
        <taxon>Brassicales</taxon>
        <taxon>Brassicaceae</taxon>
        <taxon>Camelineae</taxon>
        <taxon>Arabidopsis</taxon>
    </lineage>
</organism>
<protein>
    <submittedName>
        <fullName evidence="3">ENT domain-like superfamily</fullName>
    </submittedName>
</protein>
<dbReference type="GO" id="GO:0005634">
    <property type="term" value="C:nucleus"/>
    <property type="evidence" value="ECO:0007669"/>
    <property type="project" value="TreeGrafter"/>
</dbReference>
<dbReference type="PANTHER" id="PTHR33432:SF15">
    <property type="entry name" value="EMSY N TERMINUS (ENT)_ PLANT TUDOR-LIKE DOMAINS-CONTAINING PROTEIN"/>
    <property type="match status" value="1"/>
</dbReference>
<keyword evidence="4" id="KW-1185">Reference proteome</keyword>
<dbReference type="PANTHER" id="PTHR33432">
    <property type="entry name" value="PROTEIN EMSY-LIKE 4"/>
    <property type="match status" value="1"/>
</dbReference>
<dbReference type="Pfam" id="PF03735">
    <property type="entry name" value="ENT"/>
    <property type="match status" value="1"/>
</dbReference>
<feature type="domain" description="ENT" evidence="2">
    <location>
        <begin position="75"/>
        <end position="161"/>
    </location>
</feature>
<dbReference type="SMART" id="SM01191">
    <property type="entry name" value="ENT"/>
    <property type="match status" value="1"/>
</dbReference>
<evidence type="ECO:0000256" key="1">
    <source>
        <dbReference type="SAM" id="MobiDB-lite"/>
    </source>
</evidence>
<dbReference type="AlphaFoldDB" id="A0A8T1ZSZ6"/>
<name>A0A8T1ZSZ6_9BRAS</name>
<dbReference type="GO" id="GO:0050832">
    <property type="term" value="P:defense response to fungus"/>
    <property type="evidence" value="ECO:0007669"/>
    <property type="project" value="InterPro"/>
</dbReference>
<accession>A0A8T1ZSZ6</accession>
<dbReference type="InterPro" id="IPR033485">
    <property type="entry name" value="EMSY-LIKE_plant"/>
</dbReference>
<dbReference type="PROSITE" id="PS51138">
    <property type="entry name" value="ENT"/>
    <property type="match status" value="1"/>
</dbReference>
<dbReference type="InterPro" id="IPR014002">
    <property type="entry name" value="Agenet_dom_plant"/>
</dbReference>
<reference evidence="3 4" key="1">
    <citation type="submission" date="2020-12" db="EMBL/GenBank/DDBJ databases">
        <title>Concerted genomic and epigenomic changes stabilize Arabidopsis allopolyploids.</title>
        <authorList>
            <person name="Chen Z."/>
        </authorList>
    </citation>
    <scope>NUCLEOTIDE SEQUENCE [LARGE SCALE GENOMIC DNA]</scope>
    <source>
        <strain evidence="3">Allo738</strain>
        <tissue evidence="3">Leaf</tissue>
    </source>
</reference>
<dbReference type="InterPro" id="IPR005491">
    <property type="entry name" value="ENT_dom"/>
</dbReference>
<sequence length="350" mass="39389">MAFAILEFRIPLFSPSSVFSFSVFSPIDGIRLIGGKLSSDLDSVAVESTDIPIKNTETIPSYSSDDAILFSSMNKNEKLSLLQRRAYFYVLHAFRAESPAISSQGITIVKELMKELKIDLNTHQNYENIIKDDPMVQQLRNVSLASDEMEMQKLTAAEEQKITGVDGQPLRIRIKPNKDDMAKIRDRVLAPAKIKDGKVVAPEKIQDEEAKPSSTSEDSPVLSWGQVSPWSLVGRHVNIQMPDEDEYIEFLITKYDAKTETHHLVSAFSNKDYEDPCNWIDLRHVPAEDMQWTNGDPGLPVWKRLLKPGETLLHETSTTRNKKQHKEVGKTSTGIPIIRKVDKGKAIVDA</sequence>
<dbReference type="EMBL" id="JAEFBK010000010">
    <property type="protein sequence ID" value="KAG7561270.1"/>
    <property type="molecule type" value="Genomic_DNA"/>
</dbReference>
<proteinExistence type="predicted"/>
<evidence type="ECO:0000259" key="2">
    <source>
        <dbReference type="PROSITE" id="PS51138"/>
    </source>
</evidence>
<evidence type="ECO:0000313" key="4">
    <source>
        <dbReference type="Proteomes" id="UP000694240"/>
    </source>
</evidence>
<dbReference type="Proteomes" id="UP000694240">
    <property type="component" value="Chromosome 10"/>
</dbReference>